<keyword evidence="1" id="KW-0677">Repeat</keyword>
<comment type="caution">
    <text evidence="3">The sequence shown here is derived from an EMBL/GenBank/DDBJ whole genome shotgun (WGS) entry which is preliminary data.</text>
</comment>
<dbReference type="GeneID" id="73331153"/>
<dbReference type="EMBL" id="BQXU01000035">
    <property type="protein sequence ID" value="GKT50170.1"/>
    <property type="molecule type" value="Genomic_DNA"/>
</dbReference>
<organism evidence="3 4">
    <name type="scientific">Colletotrichum spaethianum</name>
    <dbReference type="NCBI Taxonomy" id="700344"/>
    <lineage>
        <taxon>Eukaryota</taxon>
        <taxon>Fungi</taxon>
        <taxon>Dikarya</taxon>
        <taxon>Ascomycota</taxon>
        <taxon>Pezizomycotina</taxon>
        <taxon>Sordariomycetes</taxon>
        <taxon>Hypocreomycetidae</taxon>
        <taxon>Glomerellales</taxon>
        <taxon>Glomerellaceae</taxon>
        <taxon>Colletotrichum</taxon>
        <taxon>Colletotrichum spaethianum species complex</taxon>
    </lineage>
</organism>
<evidence type="ECO:0000259" key="2">
    <source>
        <dbReference type="Pfam" id="PF24883"/>
    </source>
</evidence>
<gene>
    <name evidence="3" type="ORF">ColSpa_10351</name>
</gene>
<feature type="domain" description="Nephrocystin 3-like N-terminal" evidence="2">
    <location>
        <begin position="5"/>
        <end position="86"/>
    </location>
</feature>
<evidence type="ECO:0000256" key="1">
    <source>
        <dbReference type="ARBA" id="ARBA00022737"/>
    </source>
</evidence>
<dbReference type="Pfam" id="PF24883">
    <property type="entry name" value="NPHP3_N"/>
    <property type="match status" value="1"/>
</dbReference>
<keyword evidence="4" id="KW-1185">Reference proteome</keyword>
<evidence type="ECO:0000313" key="3">
    <source>
        <dbReference type="EMBL" id="GKT50170.1"/>
    </source>
</evidence>
<dbReference type="AlphaFoldDB" id="A0AA37PDL1"/>
<proteinExistence type="predicted"/>
<name>A0AA37PDL1_9PEZI</name>
<sequence>MLLCGTVDELERLPAGTSTLSYFFCQATDACLNNARAVLRGLIYQLLDQEPSLIGRVRKKYDHAGKKLFEDANSWDTLSKMLISILEEPSL</sequence>
<accession>A0AA37PDL1</accession>
<dbReference type="Proteomes" id="UP001055115">
    <property type="component" value="Unassembled WGS sequence"/>
</dbReference>
<evidence type="ECO:0000313" key="4">
    <source>
        <dbReference type="Proteomes" id="UP001055115"/>
    </source>
</evidence>
<reference evidence="3 4" key="1">
    <citation type="submission" date="2022-03" db="EMBL/GenBank/DDBJ databases">
        <title>Genome data of Colletotrichum spp.</title>
        <authorList>
            <person name="Utami Y.D."/>
            <person name="Hiruma K."/>
        </authorList>
    </citation>
    <scope>NUCLEOTIDE SEQUENCE [LARGE SCALE GENOMIC DNA]</scope>
    <source>
        <strain evidence="3 4">MAFF 239500</strain>
    </source>
</reference>
<dbReference type="RefSeq" id="XP_049132520.1">
    <property type="nucleotide sequence ID" value="XM_049276563.1"/>
</dbReference>
<protein>
    <submittedName>
        <fullName evidence="3">Vegetative incompatibility protein HET-E-1</fullName>
    </submittedName>
</protein>
<dbReference type="InterPro" id="IPR056884">
    <property type="entry name" value="NPHP3-like_N"/>
</dbReference>